<comment type="caution">
    <text evidence="2">The sequence shown here is derived from an EMBL/GenBank/DDBJ whole genome shotgun (WGS) entry which is preliminary data.</text>
</comment>
<name>A0AAW2GA49_9HYME</name>
<dbReference type="EMBL" id="JADYXP020000005">
    <property type="protein sequence ID" value="KAL0124413.1"/>
    <property type="molecule type" value="Genomic_DNA"/>
</dbReference>
<dbReference type="Proteomes" id="UP001430953">
    <property type="component" value="Unassembled WGS sequence"/>
</dbReference>
<organism evidence="2 3">
    <name type="scientific">Cardiocondyla obscurior</name>
    <dbReference type="NCBI Taxonomy" id="286306"/>
    <lineage>
        <taxon>Eukaryota</taxon>
        <taxon>Metazoa</taxon>
        <taxon>Ecdysozoa</taxon>
        <taxon>Arthropoda</taxon>
        <taxon>Hexapoda</taxon>
        <taxon>Insecta</taxon>
        <taxon>Pterygota</taxon>
        <taxon>Neoptera</taxon>
        <taxon>Endopterygota</taxon>
        <taxon>Hymenoptera</taxon>
        <taxon>Apocrita</taxon>
        <taxon>Aculeata</taxon>
        <taxon>Formicoidea</taxon>
        <taxon>Formicidae</taxon>
        <taxon>Myrmicinae</taxon>
        <taxon>Cardiocondyla</taxon>
    </lineage>
</organism>
<feature type="compositionally biased region" description="Basic and acidic residues" evidence="1">
    <location>
        <begin position="91"/>
        <end position="101"/>
    </location>
</feature>
<proteinExistence type="predicted"/>
<feature type="region of interest" description="Disordered" evidence="1">
    <location>
        <begin position="132"/>
        <end position="184"/>
    </location>
</feature>
<reference evidence="2 3" key="1">
    <citation type="submission" date="2023-03" db="EMBL/GenBank/DDBJ databases">
        <title>High recombination rates correlate with genetic variation in Cardiocondyla obscurior ants.</title>
        <authorList>
            <person name="Errbii M."/>
        </authorList>
    </citation>
    <scope>NUCLEOTIDE SEQUENCE [LARGE SCALE GENOMIC DNA]</scope>
    <source>
        <strain evidence="2">Alpha-2009</strain>
        <tissue evidence="2">Whole body</tissue>
    </source>
</reference>
<sequence>MRDARSRASLAARRRTWSASRRTDLPRGRFSVPVTPDRPSLRSRARSPGKPGKRTFTRPWARCAQGNRTCRRKRDGSGYNASNDTASRRSKPTDTDSERTRLERARIHVTPSPHPRHQAASFPTLLHSTAPRRAAPRRDALVAVPADPRAHTNIRARGKSRNASTDRSVLHPPPRFPPRVCFAR</sequence>
<feature type="region of interest" description="Disordered" evidence="1">
    <location>
        <begin position="1"/>
        <end position="101"/>
    </location>
</feature>
<gene>
    <name evidence="2" type="ORF">PUN28_006327</name>
</gene>
<dbReference type="AlphaFoldDB" id="A0AAW2GA49"/>
<evidence type="ECO:0000313" key="2">
    <source>
        <dbReference type="EMBL" id="KAL0124413.1"/>
    </source>
</evidence>
<keyword evidence="3" id="KW-1185">Reference proteome</keyword>
<protein>
    <submittedName>
        <fullName evidence="2">Uncharacterized protein</fullName>
    </submittedName>
</protein>
<evidence type="ECO:0000256" key="1">
    <source>
        <dbReference type="SAM" id="MobiDB-lite"/>
    </source>
</evidence>
<feature type="compositionally biased region" description="Basic residues" evidence="1">
    <location>
        <begin position="41"/>
        <end position="56"/>
    </location>
</feature>
<accession>A0AAW2GA49</accession>
<evidence type="ECO:0000313" key="3">
    <source>
        <dbReference type="Proteomes" id="UP001430953"/>
    </source>
</evidence>